<protein>
    <recommendedName>
        <fullName evidence="3">DNA polymerase sliding clamp</fullName>
    </recommendedName>
</protein>
<name>A0A3N6MBB0_NATCH</name>
<evidence type="ECO:0000313" key="1">
    <source>
        <dbReference type="EMBL" id="RQG93710.1"/>
    </source>
</evidence>
<evidence type="ECO:0008006" key="3">
    <source>
        <dbReference type="Google" id="ProtNLM"/>
    </source>
</evidence>
<gene>
    <name evidence="1" type="ORF">EA472_22505</name>
</gene>
<organism evidence="1 2">
    <name type="scientific">Natrarchaeobius chitinivorans</name>
    <dbReference type="NCBI Taxonomy" id="1679083"/>
    <lineage>
        <taxon>Archaea</taxon>
        <taxon>Methanobacteriati</taxon>
        <taxon>Methanobacteriota</taxon>
        <taxon>Stenosarchaea group</taxon>
        <taxon>Halobacteria</taxon>
        <taxon>Halobacteriales</taxon>
        <taxon>Natrialbaceae</taxon>
        <taxon>Natrarchaeobius</taxon>
    </lineage>
</organism>
<reference evidence="1 2" key="1">
    <citation type="submission" date="2018-10" db="EMBL/GenBank/DDBJ databases">
        <title>Natrarchaeobius chitinivorans gen. nov., sp. nov., and Natrarchaeobius haloalkaliphilus sp. nov., alkaliphilic, chitin-utilizing haloarchaea from hypersaline alkaline lakes.</title>
        <authorList>
            <person name="Sorokin D.Y."/>
            <person name="Elcheninov A.G."/>
            <person name="Kostrikina N.A."/>
            <person name="Bale N.J."/>
            <person name="Sinninghe Damste J.S."/>
            <person name="Khijniak T.V."/>
            <person name="Kublanov I.V."/>
            <person name="Toshchakov S.V."/>
        </authorList>
    </citation>
    <scope>NUCLEOTIDE SEQUENCE [LARGE SCALE GENOMIC DNA]</scope>
    <source>
        <strain evidence="1 2">AArcht7</strain>
    </source>
</reference>
<dbReference type="Proteomes" id="UP000281431">
    <property type="component" value="Unassembled WGS sequence"/>
</dbReference>
<dbReference type="Gene3D" id="3.70.10.10">
    <property type="match status" value="1"/>
</dbReference>
<accession>A0A3N6MBB0</accession>
<evidence type="ECO:0000313" key="2">
    <source>
        <dbReference type="Proteomes" id="UP000281431"/>
    </source>
</evidence>
<dbReference type="EMBL" id="REFZ01000069">
    <property type="protein sequence ID" value="RQG93710.1"/>
    <property type="molecule type" value="Genomic_DNA"/>
</dbReference>
<proteinExistence type="predicted"/>
<keyword evidence="2" id="KW-1185">Reference proteome</keyword>
<dbReference type="AlphaFoldDB" id="A0A3N6MBB0"/>
<comment type="caution">
    <text evidence="1">The sequence shown here is derived from an EMBL/GenBank/DDBJ whole genome shotgun (WGS) entry which is preliminary data.</text>
</comment>
<sequence length="272" mass="30614">MSETEQQTIVEGESYVATMAVDDLEELVDAIRPIESVVYLDFDHDHLEVRARDFVNVYATRVRKPIDAPHATVATVKSTELIEAVDAIRWADDDVRLELDDDLWIFDGDENRRTFQEVEREPTDGVRDRPEFDDLLEWVEWNVRATCDAWQFAGAVRTVAEPASVAVRVSAEDFGVRVEGDGREFDDEAGEMAQIWPYFDRFDADVETACADADDATCVVSEDYARTVADAVPVSGDSRIEIRFGHDQPLYVESESGVEVVIAPRITGDDDE</sequence>